<evidence type="ECO:0000256" key="9">
    <source>
        <dbReference type="ARBA" id="ARBA00023303"/>
    </source>
</evidence>
<evidence type="ECO:0000256" key="8">
    <source>
        <dbReference type="ARBA" id="ARBA00023136"/>
    </source>
</evidence>
<evidence type="ECO:0000256" key="3">
    <source>
        <dbReference type="ARBA" id="ARBA00022519"/>
    </source>
</evidence>
<dbReference type="Proteomes" id="UP000286947">
    <property type="component" value="Unassembled WGS sequence"/>
</dbReference>
<keyword evidence="14" id="KW-1185">Reference proteome</keyword>
<keyword evidence="7 12" id="KW-0406">Ion transport</keyword>
<accession>A0A433SA46</accession>
<feature type="binding site" evidence="12">
    <location>
        <position position="78"/>
    </location>
    <ligand>
        <name>Na(+)</name>
        <dbReference type="ChEBI" id="CHEBI:29101"/>
        <note>structural</note>
    </ligand>
</feature>
<keyword evidence="5 12" id="KW-1133">Transmembrane helix</keyword>
<dbReference type="HAMAP" id="MF_00454">
    <property type="entry name" value="FluC"/>
    <property type="match status" value="1"/>
</dbReference>
<organism evidence="13 14">
    <name type="scientific">Saezia sanguinis</name>
    <dbReference type="NCBI Taxonomy" id="1965230"/>
    <lineage>
        <taxon>Bacteria</taxon>
        <taxon>Pseudomonadati</taxon>
        <taxon>Pseudomonadota</taxon>
        <taxon>Betaproteobacteria</taxon>
        <taxon>Burkholderiales</taxon>
        <taxon>Saeziaceae</taxon>
        <taxon>Saezia</taxon>
    </lineage>
</organism>
<comment type="similarity">
    <text evidence="10 12">Belongs to the fluoride channel Fluc/FEX (TC 1.A.43) family.</text>
</comment>
<evidence type="ECO:0000256" key="10">
    <source>
        <dbReference type="ARBA" id="ARBA00035120"/>
    </source>
</evidence>
<reference evidence="13 14" key="1">
    <citation type="submission" date="2018-01" db="EMBL/GenBank/DDBJ databases">
        <title>Saezia sanguinis gen. nov., sp. nov., in the order Burkholderiales isolated from human blood.</title>
        <authorList>
            <person name="Medina-Pascual M.J."/>
            <person name="Valdezate S."/>
            <person name="Monzon S."/>
            <person name="Cuesta I."/>
            <person name="Carrasco G."/>
            <person name="Villalon P."/>
            <person name="Saez-Nieto J.A."/>
        </authorList>
    </citation>
    <scope>NUCLEOTIDE SEQUENCE [LARGE SCALE GENOMIC DNA]</scope>
    <source>
        <strain evidence="13 14">CNM695-12</strain>
    </source>
</reference>
<keyword evidence="12" id="KW-0813">Transport</keyword>
<gene>
    <name evidence="12 13" type="primary">crcB</name>
    <name evidence="12" type="synonym">fluC</name>
    <name evidence="13" type="ORF">CUZ56_02843</name>
</gene>
<evidence type="ECO:0000256" key="4">
    <source>
        <dbReference type="ARBA" id="ARBA00022692"/>
    </source>
</evidence>
<evidence type="ECO:0000313" key="14">
    <source>
        <dbReference type="Proteomes" id="UP000286947"/>
    </source>
</evidence>
<protein>
    <recommendedName>
        <fullName evidence="12">Fluoride-specific ion channel FluC</fullName>
    </recommendedName>
</protein>
<dbReference type="GO" id="GO:0005886">
    <property type="term" value="C:plasma membrane"/>
    <property type="evidence" value="ECO:0007669"/>
    <property type="project" value="UniProtKB-SubCell"/>
</dbReference>
<comment type="function">
    <text evidence="12">Fluoride-specific ion channel. Important for reducing fluoride concentration in the cell, thus reducing its toxicity.</text>
</comment>
<evidence type="ECO:0000256" key="11">
    <source>
        <dbReference type="ARBA" id="ARBA00035585"/>
    </source>
</evidence>
<dbReference type="OrthoDB" id="9806299at2"/>
<dbReference type="GO" id="GO:0140114">
    <property type="term" value="P:cellular detoxification of fluoride"/>
    <property type="evidence" value="ECO:0007669"/>
    <property type="project" value="UniProtKB-UniRule"/>
</dbReference>
<evidence type="ECO:0000313" key="13">
    <source>
        <dbReference type="EMBL" id="RUS65544.1"/>
    </source>
</evidence>
<evidence type="ECO:0000256" key="6">
    <source>
        <dbReference type="ARBA" id="ARBA00023053"/>
    </source>
</evidence>
<keyword evidence="8 12" id="KW-0472">Membrane</keyword>
<dbReference type="AlphaFoldDB" id="A0A433SA46"/>
<dbReference type="NCBIfam" id="NF010792">
    <property type="entry name" value="PRK14196.1"/>
    <property type="match status" value="1"/>
</dbReference>
<keyword evidence="6 12" id="KW-0915">Sodium</keyword>
<comment type="caution">
    <text evidence="13">The sequence shown here is derived from an EMBL/GenBank/DDBJ whole genome shotgun (WGS) entry which is preliminary data.</text>
</comment>
<keyword evidence="4 12" id="KW-0812">Transmembrane</keyword>
<dbReference type="PANTHER" id="PTHR28259:SF1">
    <property type="entry name" value="FLUORIDE EXPORT PROTEIN 1-RELATED"/>
    <property type="match status" value="1"/>
</dbReference>
<evidence type="ECO:0000256" key="5">
    <source>
        <dbReference type="ARBA" id="ARBA00022989"/>
    </source>
</evidence>
<comment type="activity regulation">
    <text evidence="12">Na(+) is not transported, but it plays an essential structural role and its presence is essential for fluoride channel function.</text>
</comment>
<proteinExistence type="inferred from homology"/>
<dbReference type="InterPro" id="IPR003691">
    <property type="entry name" value="FluC"/>
</dbReference>
<dbReference type="NCBIfam" id="TIGR00494">
    <property type="entry name" value="crcB"/>
    <property type="match status" value="1"/>
</dbReference>
<sequence>MLIAIVVISLGAAIGALCRWGLGNALNMLFPTLPPGTLIANLIGAYIIGVAIAFFASHPTLPPQWRFFIVTGFTGGLTTFSTFSAEIVELIQHARWGWVAAGIASHVGGSVAMTLLGIATFMLFRPA</sequence>
<keyword evidence="2 12" id="KW-1003">Cell membrane</keyword>
<comment type="catalytic activity">
    <reaction evidence="11">
        <text>fluoride(in) = fluoride(out)</text>
        <dbReference type="Rhea" id="RHEA:76159"/>
        <dbReference type="ChEBI" id="CHEBI:17051"/>
    </reaction>
    <physiologicalReaction direction="left-to-right" evidence="11">
        <dbReference type="Rhea" id="RHEA:76160"/>
    </physiologicalReaction>
</comment>
<name>A0A433SA46_9BURK</name>
<evidence type="ECO:0000256" key="7">
    <source>
        <dbReference type="ARBA" id="ARBA00023065"/>
    </source>
</evidence>
<dbReference type="Pfam" id="PF02537">
    <property type="entry name" value="CRCB"/>
    <property type="match status" value="1"/>
</dbReference>
<feature type="transmembrane region" description="Helical" evidence="12">
    <location>
        <begin position="39"/>
        <end position="58"/>
    </location>
</feature>
<evidence type="ECO:0000256" key="12">
    <source>
        <dbReference type="HAMAP-Rule" id="MF_00454"/>
    </source>
</evidence>
<dbReference type="GO" id="GO:0062054">
    <property type="term" value="F:fluoride channel activity"/>
    <property type="evidence" value="ECO:0007669"/>
    <property type="project" value="UniProtKB-UniRule"/>
</dbReference>
<feature type="transmembrane region" description="Helical" evidence="12">
    <location>
        <begin position="65"/>
        <end position="84"/>
    </location>
</feature>
<evidence type="ECO:0000256" key="1">
    <source>
        <dbReference type="ARBA" id="ARBA00004651"/>
    </source>
</evidence>
<dbReference type="RefSeq" id="WP_126981004.1">
    <property type="nucleotide sequence ID" value="NZ_PQSP01000011.1"/>
</dbReference>
<dbReference type="EMBL" id="PQSP01000011">
    <property type="protein sequence ID" value="RUS65544.1"/>
    <property type="molecule type" value="Genomic_DNA"/>
</dbReference>
<evidence type="ECO:0000256" key="2">
    <source>
        <dbReference type="ARBA" id="ARBA00022475"/>
    </source>
</evidence>
<keyword evidence="9 12" id="KW-0407">Ion channel</keyword>
<dbReference type="GO" id="GO:0046872">
    <property type="term" value="F:metal ion binding"/>
    <property type="evidence" value="ECO:0007669"/>
    <property type="project" value="UniProtKB-KW"/>
</dbReference>
<feature type="transmembrane region" description="Helical" evidence="12">
    <location>
        <begin position="96"/>
        <end position="124"/>
    </location>
</feature>
<feature type="binding site" evidence="12">
    <location>
        <position position="75"/>
    </location>
    <ligand>
        <name>Na(+)</name>
        <dbReference type="ChEBI" id="CHEBI:29101"/>
        <note>structural</note>
    </ligand>
</feature>
<dbReference type="PANTHER" id="PTHR28259">
    <property type="entry name" value="FLUORIDE EXPORT PROTEIN 1-RELATED"/>
    <property type="match status" value="1"/>
</dbReference>
<keyword evidence="3" id="KW-0997">Cell inner membrane</keyword>
<comment type="subcellular location">
    <subcellularLocation>
        <location evidence="1 12">Cell membrane</location>
        <topology evidence="1 12">Multi-pass membrane protein</topology>
    </subcellularLocation>
</comment>
<keyword evidence="12" id="KW-0479">Metal-binding</keyword>